<keyword evidence="4 6" id="KW-1133">Transmembrane helix</keyword>
<sequence>MSDHSHSAHPPKLEYQPALPIPNGKLCLWLFLSTEIMFFAGLIGAYIVLRFGAAAWPSTHDVHLVELMGAINTAVLIGSSITVVLALEAAKQNNASLAKGWIVLTLALGSIFLGVKAFEYRAKFSHGIYPGLPHSQIYESANVNYAAAVRQRVAELKNPLAAKENRTEEDDAQIQVLDSIAAELDAAEKLLRDKPEAPDGRVALLRLADRIYPRASVHALHDGNMHDELEHLKIEDDQDPLEEEIEKAASAATPVLTLASAETSNADAGHLVGLNDQYPWLQLPIMIPGGNTWASTYFLVTGFHAIHVIVGLIAFGLLCTKTLNAAYSGVIENVGLYWHFVDLVWIFLFPLLYLF</sequence>
<evidence type="ECO:0000256" key="2">
    <source>
        <dbReference type="ARBA" id="ARBA00010581"/>
    </source>
</evidence>
<keyword evidence="3 6" id="KW-0812">Transmembrane</keyword>
<evidence type="ECO:0000313" key="9">
    <source>
        <dbReference type="Proteomes" id="UP000317909"/>
    </source>
</evidence>
<evidence type="ECO:0000259" key="7">
    <source>
        <dbReference type="PROSITE" id="PS50253"/>
    </source>
</evidence>
<dbReference type="PROSITE" id="PS50253">
    <property type="entry name" value="COX3"/>
    <property type="match status" value="1"/>
</dbReference>
<organism evidence="8 9">
    <name type="scientific">Lacipirellula limnantheis</name>
    <dbReference type="NCBI Taxonomy" id="2528024"/>
    <lineage>
        <taxon>Bacteria</taxon>
        <taxon>Pseudomonadati</taxon>
        <taxon>Planctomycetota</taxon>
        <taxon>Planctomycetia</taxon>
        <taxon>Pirellulales</taxon>
        <taxon>Lacipirellulaceae</taxon>
        <taxon>Lacipirellula</taxon>
    </lineage>
</organism>
<dbReference type="GO" id="GO:0016020">
    <property type="term" value="C:membrane"/>
    <property type="evidence" value="ECO:0007669"/>
    <property type="project" value="UniProtKB-SubCell"/>
</dbReference>
<reference evidence="8 9" key="1">
    <citation type="submission" date="2019-02" db="EMBL/GenBank/DDBJ databases">
        <title>Deep-cultivation of Planctomycetes and their phenomic and genomic characterization uncovers novel biology.</title>
        <authorList>
            <person name="Wiegand S."/>
            <person name="Jogler M."/>
            <person name="Boedeker C."/>
            <person name="Pinto D."/>
            <person name="Vollmers J."/>
            <person name="Rivas-Marin E."/>
            <person name="Kohn T."/>
            <person name="Peeters S.H."/>
            <person name="Heuer A."/>
            <person name="Rast P."/>
            <person name="Oberbeckmann S."/>
            <person name="Bunk B."/>
            <person name="Jeske O."/>
            <person name="Meyerdierks A."/>
            <person name="Storesund J.E."/>
            <person name="Kallscheuer N."/>
            <person name="Luecker S."/>
            <person name="Lage O.M."/>
            <person name="Pohl T."/>
            <person name="Merkel B.J."/>
            <person name="Hornburger P."/>
            <person name="Mueller R.-W."/>
            <person name="Bruemmer F."/>
            <person name="Labrenz M."/>
            <person name="Spormann A.M."/>
            <person name="Op den Camp H."/>
            <person name="Overmann J."/>
            <person name="Amann R."/>
            <person name="Jetten M.S.M."/>
            <person name="Mascher T."/>
            <person name="Medema M.H."/>
            <person name="Devos D.P."/>
            <person name="Kaster A.-K."/>
            <person name="Ovreas L."/>
            <person name="Rohde M."/>
            <person name="Galperin M.Y."/>
            <person name="Jogler C."/>
        </authorList>
    </citation>
    <scope>NUCLEOTIDE SEQUENCE [LARGE SCALE GENOMIC DNA]</scope>
    <source>
        <strain evidence="8 9">I41</strain>
    </source>
</reference>
<dbReference type="InterPro" id="IPR024791">
    <property type="entry name" value="Cyt_c/ubiquinol_Oxase_su3"/>
</dbReference>
<dbReference type="Proteomes" id="UP000317909">
    <property type="component" value="Chromosome"/>
</dbReference>
<dbReference type="AlphaFoldDB" id="A0A517U319"/>
<protein>
    <submittedName>
        <fullName evidence="8">Cytochrome c oxidase subunit 3</fullName>
        <ecNumber evidence="8">1.9.3.1</ecNumber>
    </submittedName>
</protein>
<evidence type="ECO:0000313" key="8">
    <source>
        <dbReference type="EMBL" id="QDT75017.1"/>
    </source>
</evidence>
<evidence type="ECO:0000256" key="3">
    <source>
        <dbReference type="ARBA" id="ARBA00022692"/>
    </source>
</evidence>
<proteinExistence type="inferred from homology"/>
<feature type="transmembrane region" description="Helical" evidence="6">
    <location>
        <begin position="28"/>
        <end position="52"/>
    </location>
</feature>
<dbReference type="GO" id="GO:0016491">
    <property type="term" value="F:oxidoreductase activity"/>
    <property type="evidence" value="ECO:0007669"/>
    <property type="project" value="UniProtKB-KW"/>
</dbReference>
<dbReference type="Gene3D" id="1.20.120.80">
    <property type="entry name" value="Cytochrome c oxidase, subunit III, four-helix bundle"/>
    <property type="match status" value="2"/>
</dbReference>
<dbReference type="InterPro" id="IPR013833">
    <property type="entry name" value="Cyt_c_oxidase_su3_a-hlx"/>
</dbReference>
<evidence type="ECO:0000256" key="5">
    <source>
        <dbReference type="ARBA" id="ARBA00023136"/>
    </source>
</evidence>
<dbReference type="CDD" id="cd00386">
    <property type="entry name" value="Heme_Cu_Oxidase_III_like"/>
    <property type="match status" value="1"/>
</dbReference>
<keyword evidence="9" id="KW-1185">Reference proteome</keyword>
<comment type="subcellular location">
    <subcellularLocation>
        <location evidence="1">Membrane</location>
        <topology evidence="1">Multi-pass membrane protein</topology>
    </subcellularLocation>
</comment>
<evidence type="ECO:0000256" key="4">
    <source>
        <dbReference type="ARBA" id="ARBA00022989"/>
    </source>
</evidence>
<feature type="transmembrane region" description="Helical" evidence="6">
    <location>
        <begin position="99"/>
        <end position="118"/>
    </location>
</feature>
<dbReference type="GO" id="GO:0019646">
    <property type="term" value="P:aerobic electron transport chain"/>
    <property type="evidence" value="ECO:0007669"/>
    <property type="project" value="InterPro"/>
</dbReference>
<dbReference type="EMBL" id="CP036339">
    <property type="protein sequence ID" value="QDT75017.1"/>
    <property type="molecule type" value="Genomic_DNA"/>
</dbReference>
<dbReference type="Pfam" id="PF00510">
    <property type="entry name" value="COX3"/>
    <property type="match status" value="2"/>
</dbReference>
<keyword evidence="5 6" id="KW-0472">Membrane</keyword>
<dbReference type="OrthoDB" id="9810850at2"/>
<dbReference type="EC" id="1.9.3.1" evidence="8"/>
<feature type="transmembrane region" description="Helical" evidence="6">
    <location>
        <begin position="296"/>
        <end position="316"/>
    </location>
</feature>
<feature type="transmembrane region" description="Helical" evidence="6">
    <location>
        <begin position="64"/>
        <end position="87"/>
    </location>
</feature>
<dbReference type="KEGG" id="llh:I41_42250"/>
<dbReference type="InterPro" id="IPR035973">
    <property type="entry name" value="Cyt_c_oxidase_su3-like_sf"/>
</dbReference>
<dbReference type="RefSeq" id="WP_145434722.1">
    <property type="nucleotide sequence ID" value="NZ_CP036339.1"/>
</dbReference>
<comment type="similarity">
    <text evidence="2">Belongs to the cytochrome c oxidase subunit 3 family.</text>
</comment>
<keyword evidence="8" id="KW-0560">Oxidoreductase</keyword>
<accession>A0A517U319</accession>
<dbReference type="PANTHER" id="PTHR11403">
    <property type="entry name" value="CYTOCHROME C OXIDASE SUBUNIT III"/>
    <property type="match status" value="1"/>
</dbReference>
<name>A0A517U319_9BACT</name>
<dbReference type="PANTHER" id="PTHR11403:SF6">
    <property type="entry name" value="NITRIC OXIDE REDUCTASE SUBUNIT E"/>
    <property type="match status" value="1"/>
</dbReference>
<gene>
    <name evidence="8" type="primary">ctaE_2</name>
    <name evidence="8" type="ORF">I41_42250</name>
</gene>
<dbReference type="GO" id="GO:0004129">
    <property type="term" value="F:cytochrome-c oxidase activity"/>
    <property type="evidence" value="ECO:0007669"/>
    <property type="project" value="InterPro"/>
</dbReference>
<dbReference type="InterPro" id="IPR000298">
    <property type="entry name" value="Cyt_c_oxidase-like_su3"/>
</dbReference>
<feature type="domain" description="Heme-copper oxidase subunit III family profile" evidence="7">
    <location>
        <begin position="25"/>
        <end position="355"/>
    </location>
</feature>
<evidence type="ECO:0000256" key="6">
    <source>
        <dbReference type="SAM" id="Phobius"/>
    </source>
</evidence>
<feature type="transmembrane region" description="Helical" evidence="6">
    <location>
        <begin position="336"/>
        <end position="354"/>
    </location>
</feature>
<dbReference type="SUPFAM" id="SSF81452">
    <property type="entry name" value="Cytochrome c oxidase subunit III-like"/>
    <property type="match status" value="2"/>
</dbReference>
<evidence type="ECO:0000256" key="1">
    <source>
        <dbReference type="ARBA" id="ARBA00004141"/>
    </source>
</evidence>